<dbReference type="Proteomes" id="UP000316291">
    <property type="component" value="Unassembled WGS sequence"/>
</dbReference>
<dbReference type="SUPFAM" id="SSF51735">
    <property type="entry name" value="NAD(P)-binding Rossmann-fold domains"/>
    <property type="match status" value="1"/>
</dbReference>
<dbReference type="Pfam" id="PF01370">
    <property type="entry name" value="Epimerase"/>
    <property type="match status" value="1"/>
</dbReference>
<evidence type="ECO:0000256" key="4">
    <source>
        <dbReference type="ARBA" id="ARBA00031367"/>
    </source>
</evidence>
<protein>
    <recommendedName>
        <fullName evidence="3">UDP-glucose 4-epimerase</fullName>
    </recommendedName>
    <alternativeName>
        <fullName evidence="5">Galactowaldenase</fullName>
    </alternativeName>
    <alternativeName>
        <fullName evidence="4">UDP-galactose 4-epimerase</fullName>
    </alternativeName>
</protein>
<comment type="similarity">
    <text evidence="2">Belongs to the NAD(P)-dependent epimerase/dehydratase family.</text>
</comment>
<sequence>MSMWVTGANGFIGRHLVRELAAGGHAVHGVGHGALDPADARALGLQTWINGEVDAANLNALAAAHGLPSHVFHLAGGSSVGLSIERPFEDFSRTVASTARLLEWLRSFAPETRLIVVSSAAVYGADHAGPIPESAVLTPMSPYGHHKLMMEQLCQSYVQSFGIRCAVVRLFSVYGPNLRKQLLWDICSRLRNEQRTLNLGGTGAEIRDWTDVRDVVRLLAHVAEGTWKDDFDVINGGSGRGVSVAGIAEGLIGHWGSKTAVQFSGVGRPGDPTSLLADNARVLAMNFDWRIPLERGLADYVAWFKGQTRA</sequence>
<gene>
    <name evidence="7" type="ORF">IQ16_06493</name>
</gene>
<dbReference type="PANTHER" id="PTHR43725">
    <property type="entry name" value="UDP-GLUCOSE 4-EPIMERASE"/>
    <property type="match status" value="1"/>
</dbReference>
<evidence type="ECO:0000259" key="6">
    <source>
        <dbReference type="Pfam" id="PF01370"/>
    </source>
</evidence>
<dbReference type="PANTHER" id="PTHR43725:SF53">
    <property type="entry name" value="UDP-ARABINOSE 4-EPIMERASE 1"/>
    <property type="match status" value="1"/>
</dbReference>
<evidence type="ECO:0000313" key="7">
    <source>
        <dbReference type="EMBL" id="TWI62745.1"/>
    </source>
</evidence>
<comment type="caution">
    <text evidence="7">The sequence shown here is derived from an EMBL/GenBank/DDBJ whole genome shotgun (WGS) entry which is preliminary data.</text>
</comment>
<dbReference type="RefSeq" id="WP_018643212.1">
    <property type="nucleotide sequence ID" value="NZ_VLLA01000021.1"/>
</dbReference>
<comment type="pathway">
    <text evidence="1">Carbohydrate metabolism; galactose metabolism.</text>
</comment>
<dbReference type="CDD" id="cd08946">
    <property type="entry name" value="SDR_e"/>
    <property type="match status" value="1"/>
</dbReference>
<accession>A0A562R0Z7</accession>
<evidence type="ECO:0000313" key="8">
    <source>
        <dbReference type="Proteomes" id="UP000316291"/>
    </source>
</evidence>
<reference evidence="7 8" key="1">
    <citation type="journal article" date="2015" name="Stand. Genomic Sci.">
        <title>Genomic Encyclopedia of Bacterial and Archaeal Type Strains, Phase III: the genomes of soil and plant-associated and newly described type strains.</title>
        <authorList>
            <person name="Whitman W.B."/>
            <person name="Woyke T."/>
            <person name="Klenk H.P."/>
            <person name="Zhou Y."/>
            <person name="Lilburn T.G."/>
            <person name="Beck B.J."/>
            <person name="De Vos P."/>
            <person name="Vandamme P."/>
            <person name="Eisen J.A."/>
            <person name="Garrity G."/>
            <person name="Hugenholtz P."/>
            <person name="Kyrpides N.C."/>
        </authorList>
    </citation>
    <scope>NUCLEOTIDE SEQUENCE [LARGE SCALE GENOMIC DNA]</scope>
    <source>
        <strain evidence="7 8">CGMCC 1.10948</strain>
    </source>
</reference>
<evidence type="ECO:0000256" key="2">
    <source>
        <dbReference type="ARBA" id="ARBA00007637"/>
    </source>
</evidence>
<dbReference type="InterPro" id="IPR036291">
    <property type="entry name" value="NAD(P)-bd_dom_sf"/>
</dbReference>
<dbReference type="AlphaFoldDB" id="A0A562R0Z7"/>
<organism evidence="7 8">
    <name type="scientific">Bradyrhizobium huanghuaihaiense</name>
    <dbReference type="NCBI Taxonomy" id="990078"/>
    <lineage>
        <taxon>Bacteria</taxon>
        <taxon>Pseudomonadati</taxon>
        <taxon>Pseudomonadota</taxon>
        <taxon>Alphaproteobacteria</taxon>
        <taxon>Hyphomicrobiales</taxon>
        <taxon>Nitrobacteraceae</taxon>
        <taxon>Bradyrhizobium</taxon>
    </lineage>
</organism>
<dbReference type="InterPro" id="IPR001509">
    <property type="entry name" value="Epimerase_deHydtase"/>
</dbReference>
<name>A0A562R0Z7_9BRAD</name>
<evidence type="ECO:0000256" key="1">
    <source>
        <dbReference type="ARBA" id="ARBA00004947"/>
    </source>
</evidence>
<evidence type="ECO:0000256" key="5">
    <source>
        <dbReference type="ARBA" id="ARBA00033067"/>
    </source>
</evidence>
<dbReference type="OrthoDB" id="5295702at2"/>
<proteinExistence type="inferred from homology"/>
<evidence type="ECO:0000256" key="3">
    <source>
        <dbReference type="ARBA" id="ARBA00018569"/>
    </source>
</evidence>
<dbReference type="EMBL" id="VLLA01000021">
    <property type="protein sequence ID" value="TWI62745.1"/>
    <property type="molecule type" value="Genomic_DNA"/>
</dbReference>
<dbReference type="Gene3D" id="3.40.50.720">
    <property type="entry name" value="NAD(P)-binding Rossmann-like Domain"/>
    <property type="match status" value="1"/>
</dbReference>
<keyword evidence="8" id="KW-1185">Reference proteome</keyword>
<feature type="domain" description="NAD-dependent epimerase/dehydratase" evidence="6">
    <location>
        <begin position="4"/>
        <end position="224"/>
    </location>
</feature>